<gene>
    <name evidence="1" type="ORF">SADUNF_Sadunf01G0122500</name>
</gene>
<evidence type="ECO:0000313" key="1">
    <source>
        <dbReference type="EMBL" id="KAF9689729.1"/>
    </source>
</evidence>
<reference evidence="1 2" key="1">
    <citation type="submission" date="2020-10" db="EMBL/GenBank/DDBJ databases">
        <title>Plant Genome Project.</title>
        <authorList>
            <person name="Zhang R.-G."/>
        </authorList>
    </citation>
    <scope>NUCLEOTIDE SEQUENCE [LARGE SCALE GENOMIC DNA]</scope>
    <source>
        <strain evidence="1">FAFU-HL-1</strain>
        <tissue evidence="1">Leaf</tissue>
    </source>
</reference>
<protein>
    <submittedName>
        <fullName evidence="1">Uncharacterized protein</fullName>
    </submittedName>
</protein>
<accession>A0A835TLA5</accession>
<dbReference type="EMBL" id="JADGMS010000001">
    <property type="protein sequence ID" value="KAF9689729.1"/>
    <property type="molecule type" value="Genomic_DNA"/>
</dbReference>
<dbReference type="AlphaFoldDB" id="A0A835TLA5"/>
<evidence type="ECO:0000313" key="2">
    <source>
        <dbReference type="Proteomes" id="UP000657918"/>
    </source>
</evidence>
<comment type="caution">
    <text evidence="1">The sequence shown here is derived from an EMBL/GenBank/DDBJ whole genome shotgun (WGS) entry which is preliminary data.</text>
</comment>
<organism evidence="1 2">
    <name type="scientific">Salix dunnii</name>
    <dbReference type="NCBI Taxonomy" id="1413687"/>
    <lineage>
        <taxon>Eukaryota</taxon>
        <taxon>Viridiplantae</taxon>
        <taxon>Streptophyta</taxon>
        <taxon>Embryophyta</taxon>
        <taxon>Tracheophyta</taxon>
        <taxon>Spermatophyta</taxon>
        <taxon>Magnoliopsida</taxon>
        <taxon>eudicotyledons</taxon>
        <taxon>Gunneridae</taxon>
        <taxon>Pentapetalae</taxon>
        <taxon>rosids</taxon>
        <taxon>fabids</taxon>
        <taxon>Malpighiales</taxon>
        <taxon>Salicaceae</taxon>
        <taxon>Saliceae</taxon>
        <taxon>Salix</taxon>
    </lineage>
</organism>
<name>A0A835TLA5_9ROSI</name>
<proteinExistence type="predicted"/>
<keyword evidence="2" id="KW-1185">Reference proteome</keyword>
<dbReference type="Proteomes" id="UP000657918">
    <property type="component" value="Unassembled WGS sequence"/>
</dbReference>
<sequence>MHVDVRNKRKEYQKTRGQFVFDSRSLKTKEEATTAKLKLADSDTGRYLYFENLSGKSRDNGGILQRGFFVVVQRYHVTLEAEDPLRFANLHFVDPLEPFTKWEKESLKLDRNIIYFNSKGIHRFPISYPCDVSFVFSLKRWEKTGTDIVGLVGLDAVGIVSLNSVLPTKTWVA</sequence>